<dbReference type="EMBL" id="JBHXOF010000001">
    <property type="protein sequence ID" value="MFD4211299.1"/>
    <property type="molecule type" value="Genomic_DNA"/>
</dbReference>
<organism evidence="1 2">
    <name type="scientific">Streptomyces sindenensis</name>
    <dbReference type="NCBI Taxonomy" id="67363"/>
    <lineage>
        <taxon>Bacteria</taxon>
        <taxon>Bacillati</taxon>
        <taxon>Actinomycetota</taxon>
        <taxon>Actinomycetes</taxon>
        <taxon>Kitasatosporales</taxon>
        <taxon>Streptomycetaceae</taxon>
        <taxon>Streptomyces</taxon>
    </lineage>
</organism>
<dbReference type="RefSeq" id="WP_229825998.1">
    <property type="nucleotide sequence ID" value="NZ_BMSG01000052.1"/>
</dbReference>
<evidence type="ECO:0000313" key="1">
    <source>
        <dbReference type="EMBL" id="MFD4211299.1"/>
    </source>
</evidence>
<keyword evidence="2" id="KW-1185">Reference proteome</keyword>
<protein>
    <submittedName>
        <fullName evidence="1">Uncharacterized protein</fullName>
    </submittedName>
</protein>
<reference evidence="1 2" key="1">
    <citation type="submission" date="2024-09" db="EMBL/GenBank/DDBJ databases">
        <title>The Natural Products Discovery Center: Release of the First 8490 Sequenced Strains for Exploring Actinobacteria Biosynthetic Diversity.</title>
        <authorList>
            <person name="Kalkreuter E."/>
            <person name="Kautsar S.A."/>
            <person name="Yang D."/>
            <person name="Bader C.D."/>
            <person name="Teijaro C.N."/>
            <person name="Fluegel L."/>
            <person name="Davis C.M."/>
            <person name="Simpson J.R."/>
            <person name="Lauterbach L."/>
            <person name="Steele A.D."/>
            <person name="Gui C."/>
            <person name="Meng S."/>
            <person name="Li G."/>
            <person name="Viehrig K."/>
            <person name="Ye F."/>
            <person name="Su P."/>
            <person name="Kiefer A.F."/>
            <person name="Nichols A."/>
            <person name="Cepeda A.J."/>
            <person name="Yan W."/>
            <person name="Fan B."/>
            <person name="Jiang Y."/>
            <person name="Adhikari A."/>
            <person name="Zheng C.-J."/>
            <person name="Schuster L."/>
            <person name="Cowan T.M."/>
            <person name="Smanski M.J."/>
            <person name="Chevrette M.G."/>
            <person name="De Carvalho L.P.S."/>
            <person name="Shen B."/>
        </authorList>
    </citation>
    <scope>NUCLEOTIDE SEQUENCE [LARGE SCALE GENOMIC DNA]</scope>
    <source>
        <strain evidence="1 2">NPDC058546</strain>
    </source>
</reference>
<gene>
    <name evidence="1" type="ORF">ACFWSS_00125</name>
</gene>
<evidence type="ECO:0000313" key="2">
    <source>
        <dbReference type="Proteomes" id="UP001598251"/>
    </source>
</evidence>
<name>A0ABW6E7M7_9ACTN</name>
<comment type="caution">
    <text evidence="1">The sequence shown here is derived from an EMBL/GenBank/DDBJ whole genome shotgun (WGS) entry which is preliminary data.</text>
</comment>
<accession>A0ABW6E7M7</accession>
<sequence>MVGEDGDRTTFRGRLSLTGDGGAVLEVADAQILFDLADPPPPVTVKETWVEISVERNRVSLFPYLL</sequence>
<dbReference type="Proteomes" id="UP001598251">
    <property type="component" value="Unassembled WGS sequence"/>
</dbReference>
<proteinExistence type="predicted"/>